<dbReference type="OrthoDB" id="7914675at2"/>
<dbReference type="AlphaFoldDB" id="A0A1I3VX65"/>
<organism evidence="1 2">
    <name type="scientific">Methylocapsa palsarum</name>
    <dbReference type="NCBI Taxonomy" id="1612308"/>
    <lineage>
        <taxon>Bacteria</taxon>
        <taxon>Pseudomonadati</taxon>
        <taxon>Pseudomonadota</taxon>
        <taxon>Alphaproteobacteria</taxon>
        <taxon>Hyphomicrobiales</taxon>
        <taxon>Beijerinckiaceae</taxon>
        <taxon>Methylocapsa</taxon>
    </lineage>
</organism>
<evidence type="ECO:0000313" key="2">
    <source>
        <dbReference type="Proteomes" id="UP000198755"/>
    </source>
</evidence>
<proteinExistence type="predicted"/>
<sequence>MVEARIDGKPAGIDAAVKRAAEILGAARFPVIAGLGTDVAGARASIALAERLRGAYDHLGSKRIFADLDVLRQAGQFLTTPNEARLHADVLLFVGRDLTRVWPKLLERLAPAEKPELALEPTARKIIWIDAGAVPAELNGLPLVTLDAPDLRSALALVRARVAGKPVAASGEETKKFDEIAKILNEAKFGAAIWGGETIDQLAIEMLYGLLADLNKTTRFSGFPVGAGDNSAGVVLTSGWMTGFPIRTGFGRGYPEHDPWRFDAIRLIESGETDAALWVSSYSQSTPQWEKDIPLVALVAPKTKFGREPQVVIEVGCPGVDHDGAEFARDTGSIIARAASNSSGAPLASAIIARIAEQIDGAV</sequence>
<dbReference type="Proteomes" id="UP000198755">
    <property type="component" value="Unassembled WGS sequence"/>
</dbReference>
<dbReference type="EMBL" id="FOSN01000001">
    <property type="protein sequence ID" value="SFJ98731.1"/>
    <property type="molecule type" value="Genomic_DNA"/>
</dbReference>
<dbReference type="STRING" id="1612308.SAMN05444581_101103"/>
<protein>
    <submittedName>
        <fullName evidence="1">Formylmethanofuran dehydrogenase subunit B</fullName>
    </submittedName>
</protein>
<keyword evidence="2" id="KW-1185">Reference proteome</keyword>
<dbReference type="RefSeq" id="WP_091675845.1">
    <property type="nucleotide sequence ID" value="NZ_FOSN01000001.1"/>
</dbReference>
<reference evidence="1 2" key="1">
    <citation type="submission" date="2016-10" db="EMBL/GenBank/DDBJ databases">
        <authorList>
            <person name="de Groot N.N."/>
        </authorList>
    </citation>
    <scope>NUCLEOTIDE SEQUENCE [LARGE SCALE GENOMIC DNA]</scope>
    <source>
        <strain evidence="1 2">NE2</strain>
    </source>
</reference>
<evidence type="ECO:0000313" key="1">
    <source>
        <dbReference type="EMBL" id="SFJ98731.1"/>
    </source>
</evidence>
<gene>
    <name evidence="1" type="ORF">SAMN05444581_101103</name>
</gene>
<name>A0A1I3VX65_9HYPH</name>
<accession>A0A1I3VX65</accession>